<keyword evidence="8 10" id="KW-0675">Receptor</keyword>
<evidence type="ECO:0000256" key="6">
    <source>
        <dbReference type="ARBA" id="ARBA00022989"/>
    </source>
</evidence>
<feature type="transmembrane region" description="Helical" evidence="10">
    <location>
        <begin position="147"/>
        <end position="166"/>
    </location>
</feature>
<feature type="transmembrane region" description="Helical" evidence="10">
    <location>
        <begin position="207"/>
        <end position="230"/>
    </location>
</feature>
<feature type="transmembrane region" description="Helical" evidence="10">
    <location>
        <begin position="314"/>
        <end position="333"/>
    </location>
</feature>
<evidence type="ECO:0000256" key="2">
    <source>
        <dbReference type="ARBA" id="ARBA00022475"/>
    </source>
</evidence>
<dbReference type="AlphaFoldDB" id="A0A8F4MXK6"/>
<keyword evidence="6 10" id="KW-1133">Transmembrane helix</keyword>
<proteinExistence type="evidence at transcript level"/>
<feature type="transmembrane region" description="Helical" evidence="10">
    <location>
        <begin position="53"/>
        <end position="75"/>
    </location>
</feature>
<keyword evidence="2" id="KW-1003">Cell membrane</keyword>
<dbReference type="PANTHER" id="PTHR21137:SF3">
    <property type="entry name" value="ODORANT RECEPTOR 30A-RELATED"/>
    <property type="match status" value="1"/>
</dbReference>
<evidence type="ECO:0000256" key="10">
    <source>
        <dbReference type="RuleBase" id="RU351113"/>
    </source>
</evidence>
<keyword evidence="5 10" id="KW-0552">Olfaction</keyword>
<dbReference type="GO" id="GO:0004984">
    <property type="term" value="F:olfactory receptor activity"/>
    <property type="evidence" value="ECO:0007669"/>
    <property type="project" value="InterPro"/>
</dbReference>
<evidence type="ECO:0000313" key="11">
    <source>
        <dbReference type="EMBL" id="QXE93201.1"/>
    </source>
</evidence>
<evidence type="ECO:0000256" key="9">
    <source>
        <dbReference type="ARBA" id="ARBA00023224"/>
    </source>
</evidence>
<dbReference type="InterPro" id="IPR004117">
    <property type="entry name" value="7tm6_olfct_rcpt"/>
</dbReference>
<comment type="similarity">
    <text evidence="10">Belongs to the insect chemoreceptor superfamily. Heteromeric odorant receptor channel (TC 1.A.69) family.</text>
</comment>
<accession>A0A8F4MXK6</accession>
<dbReference type="GO" id="GO:0007165">
    <property type="term" value="P:signal transduction"/>
    <property type="evidence" value="ECO:0007669"/>
    <property type="project" value="UniProtKB-KW"/>
</dbReference>
<dbReference type="EMBL" id="MW419336">
    <property type="protein sequence ID" value="QXE93201.1"/>
    <property type="molecule type" value="mRNA"/>
</dbReference>
<evidence type="ECO:0000256" key="8">
    <source>
        <dbReference type="ARBA" id="ARBA00023170"/>
    </source>
</evidence>
<comment type="caution">
    <text evidence="10">Lacks conserved residue(s) required for the propagation of feature annotation.</text>
</comment>
<dbReference type="GO" id="GO:0005886">
    <property type="term" value="C:plasma membrane"/>
    <property type="evidence" value="ECO:0007669"/>
    <property type="project" value="UniProtKB-SubCell"/>
</dbReference>
<keyword evidence="4 10" id="KW-0812">Transmembrane</keyword>
<evidence type="ECO:0000256" key="5">
    <source>
        <dbReference type="ARBA" id="ARBA00022725"/>
    </source>
</evidence>
<comment type="subcellular location">
    <subcellularLocation>
        <location evidence="1 10">Cell membrane</location>
        <topology evidence="1 10">Multi-pass membrane protein</topology>
    </subcellularLocation>
</comment>
<evidence type="ECO:0000256" key="7">
    <source>
        <dbReference type="ARBA" id="ARBA00023136"/>
    </source>
</evidence>
<dbReference type="PANTHER" id="PTHR21137">
    <property type="entry name" value="ODORANT RECEPTOR"/>
    <property type="match status" value="1"/>
</dbReference>
<protein>
    <recommendedName>
        <fullName evidence="10">Odorant receptor</fullName>
    </recommendedName>
</protein>
<evidence type="ECO:0000256" key="3">
    <source>
        <dbReference type="ARBA" id="ARBA00022606"/>
    </source>
</evidence>
<organism evidence="11">
    <name type="scientific">Eucryptorrhynchus scrobiculatus</name>
    <name type="common">Snout weevil</name>
    <name type="synonym">Eucryptorrhynchus chinensis</name>
    <dbReference type="NCBI Taxonomy" id="1552824"/>
    <lineage>
        <taxon>Eukaryota</taxon>
        <taxon>Metazoa</taxon>
        <taxon>Ecdysozoa</taxon>
        <taxon>Arthropoda</taxon>
        <taxon>Hexapoda</taxon>
        <taxon>Insecta</taxon>
        <taxon>Pterygota</taxon>
        <taxon>Neoptera</taxon>
        <taxon>Endopterygota</taxon>
        <taxon>Coleoptera</taxon>
        <taxon>Polyphaga</taxon>
        <taxon>Cucujiformia</taxon>
        <taxon>Curculionidae</taxon>
        <taxon>Cryptorhynchinae</taxon>
        <taxon>Eucryptorrhynchus</taxon>
    </lineage>
</organism>
<dbReference type="Pfam" id="PF02949">
    <property type="entry name" value="7tm_6"/>
    <property type="match status" value="1"/>
</dbReference>
<reference evidence="11" key="1">
    <citation type="submission" date="2020-12" db="EMBL/GenBank/DDBJ databases">
        <authorList>
            <person name="Wen X."/>
        </authorList>
    </citation>
    <scope>NUCLEOTIDE SEQUENCE</scope>
</reference>
<keyword evidence="7 10" id="KW-0472">Membrane</keyword>
<sequence>MTDRPLSGIETSMGNIGSLKNDFLGICVPLTYYFCIVPDVVESKKSYYSVYTVFIYLVAVVFHGCQLIKLCQLLMEEDMIWDEIIRNYTITSFHCFALIKCLFFRGKVVSEIFKKIIKYEKDVYKSDNQDLKSLYNSALASARNTRTYYLGGIVLVIIFYIIASALEEPYYVQKGNETVIVPRLPLSSWTPWDDSSMLSFAGSSLTGTYLCVFFVSADMTSYSLVLFGICQIKILRHYISHFARYSKEIQRTRGRSKRDSCRLHQRKCLIIHQEIISYVKDLNSVLKSVMLLDFVPSSVQLAGVIYQMMLNFNIIQGILVGQFVCTLIARIFVYCNSANELCVHSLTVADAWYEIDWVELPSDVKRNILISIARSQRPLCIGIGNFQNISLETFLVILKGAYSYMMLLTTT</sequence>
<evidence type="ECO:0000256" key="4">
    <source>
        <dbReference type="ARBA" id="ARBA00022692"/>
    </source>
</evidence>
<feature type="transmembrane region" description="Helical" evidence="10">
    <location>
        <begin position="87"/>
        <end position="105"/>
    </location>
</feature>
<keyword evidence="9 10" id="KW-0807">Transducer</keyword>
<evidence type="ECO:0000256" key="1">
    <source>
        <dbReference type="ARBA" id="ARBA00004651"/>
    </source>
</evidence>
<dbReference type="GO" id="GO:0005549">
    <property type="term" value="F:odorant binding"/>
    <property type="evidence" value="ECO:0007669"/>
    <property type="project" value="InterPro"/>
</dbReference>
<keyword evidence="3 10" id="KW-0716">Sensory transduction</keyword>
<name>A0A8F4MXK6_EUCSC</name>